<feature type="region of interest" description="Disordered" evidence="1">
    <location>
        <begin position="1"/>
        <end position="54"/>
    </location>
</feature>
<evidence type="ECO:0000256" key="1">
    <source>
        <dbReference type="SAM" id="MobiDB-lite"/>
    </source>
</evidence>
<sequence length="286" mass="31754">MTVKKSETKGKADEQRARPSSSRRKPEIDDIEDEQLEDEISQDTTMGTPMEASEEPMPCINQAQLSNNFPYNQALNVHPAPLAFWNPGDYMYSMGFQACNPIPINQQAGMSSDQYIYKVPQMYLEPGNSLQGNYFARSNCPYYPQSHDISDLISRRASISGSEDGSNVSVNHEIPAPILGSQESAQYSLSNEIPGPISRRQDEYSLSQNSASVHHEFPGPTFQGQKEVPLPQIPGPGPGPNSSVEEEFPGIMSLDMNEGWDLDYLSTVWSESPGPWPHPDPKLKFV</sequence>
<reference evidence="2" key="1">
    <citation type="submission" date="2020-06" db="EMBL/GenBank/DDBJ databases">
        <authorList>
            <person name="Li T."/>
            <person name="Hu X."/>
            <person name="Zhang T."/>
            <person name="Song X."/>
            <person name="Zhang H."/>
            <person name="Dai N."/>
            <person name="Sheng W."/>
            <person name="Hou X."/>
            <person name="Wei L."/>
        </authorList>
    </citation>
    <scope>NUCLEOTIDE SEQUENCE</scope>
    <source>
        <strain evidence="2">3651</strain>
        <tissue evidence="2">Leaf</tissue>
    </source>
</reference>
<feature type="region of interest" description="Disordered" evidence="1">
    <location>
        <begin position="187"/>
        <end position="207"/>
    </location>
</feature>
<gene>
    <name evidence="2" type="ORF">Salat_0957000</name>
</gene>
<feature type="compositionally biased region" description="Basic and acidic residues" evidence="1">
    <location>
        <begin position="1"/>
        <end position="17"/>
    </location>
</feature>
<feature type="region of interest" description="Disordered" evidence="1">
    <location>
        <begin position="219"/>
        <end position="248"/>
    </location>
</feature>
<keyword evidence="3" id="KW-1185">Reference proteome</keyword>
<protein>
    <submittedName>
        <fullName evidence="2">Uncharacterized protein</fullName>
    </submittedName>
</protein>
<feature type="compositionally biased region" description="Acidic residues" evidence="1">
    <location>
        <begin position="29"/>
        <end position="41"/>
    </location>
</feature>
<reference evidence="2" key="2">
    <citation type="journal article" date="2024" name="Plant">
        <title>Genomic evolution and insights into agronomic trait innovations of Sesamum species.</title>
        <authorList>
            <person name="Miao H."/>
            <person name="Wang L."/>
            <person name="Qu L."/>
            <person name="Liu H."/>
            <person name="Sun Y."/>
            <person name="Le M."/>
            <person name="Wang Q."/>
            <person name="Wei S."/>
            <person name="Zheng Y."/>
            <person name="Lin W."/>
            <person name="Duan Y."/>
            <person name="Cao H."/>
            <person name="Xiong S."/>
            <person name="Wang X."/>
            <person name="Wei L."/>
            <person name="Li C."/>
            <person name="Ma Q."/>
            <person name="Ju M."/>
            <person name="Zhao R."/>
            <person name="Li G."/>
            <person name="Mu C."/>
            <person name="Tian Q."/>
            <person name="Mei H."/>
            <person name="Zhang T."/>
            <person name="Gao T."/>
            <person name="Zhang H."/>
        </authorList>
    </citation>
    <scope>NUCLEOTIDE SEQUENCE</scope>
    <source>
        <strain evidence="2">3651</strain>
    </source>
</reference>
<evidence type="ECO:0000313" key="3">
    <source>
        <dbReference type="Proteomes" id="UP001293254"/>
    </source>
</evidence>
<organism evidence="2 3">
    <name type="scientific">Sesamum alatum</name>
    <dbReference type="NCBI Taxonomy" id="300844"/>
    <lineage>
        <taxon>Eukaryota</taxon>
        <taxon>Viridiplantae</taxon>
        <taxon>Streptophyta</taxon>
        <taxon>Embryophyta</taxon>
        <taxon>Tracheophyta</taxon>
        <taxon>Spermatophyta</taxon>
        <taxon>Magnoliopsida</taxon>
        <taxon>eudicotyledons</taxon>
        <taxon>Gunneridae</taxon>
        <taxon>Pentapetalae</taxon>
        <taxon>asterids</taxon>
        <taxon>lamiids</taxon>
        <taxon>Lamiales</taxon>
        <taxon>Pedaliaceae</taxon>
        <taxon>Sesamum</taxon>
    </lineage>
</organism>
<proteinExistence type="predicted"/>
<dbReference type="AlphaFoldDB" id="A0AAE1YL01"/>
<dbReference type="EMBL" id="JACGWO010000003">
    <property type="protein sequence ID" value="KAK4431949.1"/>
    <property type="molecule type" value="Genomic_DNA"/>
</dbReference>
<evidence type="ECO:0000313" key="2">
    <source>
        <dbReference type="EMBL" id="KAK4431949.1"/>
    </source>
</evidence>
<name>A0AAE1YL01_9LAMI</name>
<comment type="caution">
    <text evidence="2">The sequence shown here is derived from an EMBL/GenBank/DDBJ whole genome shotgun (WGS) entry which is preliminary data.</text>
</comment>
<dbReference type="Proteomes" id="UP001293254">
    <property type="component" value="Unassembled WGS sequence"/>
</dbReference>
<accession>A0AAE1YL01</accession>